<name>A0A2A5AHA6_9GAMM</name>
<reference evidence="3" key="1">
    <citation type="submission" date="2017-08" db="EMBL/GenBank/DDBJ databases">
        <title>A dynamic microbial community with high functional redundancy inhabits the cold, oxic subseafloor aquifer.</title>
        <authorList>
            <person name="Tully B.J."/>
            <person name="Wheat C.G."/>
            <person name="Glazer B.T."/>
            <person name="Huber J.A."/>
        </authorList>
    </citation>
    <scope>NUCLEOTIDE SEQUENCE [LARGE SCALE GENOMIC DNA]</scope>
</reference>
<dbReference type="Gene3D" id="3.10.180.10">
    <property type="entry name" value="2,3-Dihydroxybiphenyl 1,2-Dioxygenase, domain 1"/>
    <property type="match status" value="1"/>
</dbReference>
<dbReference type="InterPro" id="IPR004360">
    <property type="entry name" value="Glyas_Fos-R_dOase_dom"/>
</dbReference>
<dbReference type="EMBL" id="NVVJ01000100">
    <property type="protein sequence ID" value="PCJ18471.1"/>
    <property type="molecule type" value="Genomic_DNA"/>
</dbReference>
<gene>
    <name evidence="2" type="ORF">COA96_16680</name>
</gene>
<dbReference type="Pfam" id="PF00903">
    <property type="entry name" value="Glyoxalase"/>
    <property type="match status" value="1"/>
</dbReference>
<proteinExistence type="predicted"/>
<dbReference type="AlphaFoldDB" id="A0A2A5AHA6"/>
<dbReference type="PROSITE" id="PS51819">
    <property type="entry name" value="VOC"/>
    <property type="match status" value="1"/>
</dbReference>
<evidence type="ECO:0000313" key="3">
    <source>
        <dbReference type="Proteomes" id="UP000218327"/>
    </source>
</evidence>
<accession>A0A2A5AHA6</accession>
<evidence type="ECO:0000259" key="1">
    <source>
        <dbReference type="PROSITE" id="PS51819"/>
    </source>
</evidence>
<comment type="caution">
    <text evidence="2">The sequence shown here is derived from an EMBL/GenBank/DDBJ whole genome shotgun (WGS) entry which is preliminary data.</text>
</comment>
<dbReference type="InterPro" id="IPR029068">
    <property type="entry name" value="Glyas_Bleomycin-R_OHBP_Dase"/>
</dbReference>
<dbReference type="SUPFAM" id="SSF54593">
    <property type="entry name" value="Glyoxalase/Bleomycin resistance protein/Dihydroxybiphenyl dioxygenase"/>
    <property type="match status" value="1"/>
</dbReference>
<protein>
    <recommendedName>
        <fullName evidence="1">VOC domain-containing protein</fullName>
    </recommendedName>
</protein>
<dbReference type="Proteomes" id="UP000218327">
    <property type="component" value="Unassembled WGS sequence"/>
</dbReference>
<feature type="domain" description="VOC" evidence="1">
    <location>
        <begin position="17"/>
        <end position="128"/>
    </location>
</feature>
<organism evidence="2 3">
    <name type="scientific">SAR86 cluster bacterium</name>
    <dbReference type="NCBI Taxonomy" id="2030880"/>
    <lineage>
        <taxon>Bacteria</taxon>
        <taxon>Pseudomonadati</taxon>
        <taxon>Pseudomonadota</taxon>
        <taxon>Gammaproteobacteria</taxon>
        <taxon>SAR86 cluster</taxon>
    </lineage>
</organism>
<sequence>MSAPSFDANARNATRIRNASSIINVDDVEKTLRWYQDQLGLQIEFAWGDPVIHGSVLAGTTAFHFSKGEPVAPTTSYMTLYAIELDELFADISGKGVEILSKPEVMPWGMRAFMIRDCNGCMVMFADPATGE</sequence>
<evidence type="ECO:0000313" key="2">
    <source>
        <dbReference type="EMBL" id="PCJ18471.1"/>
    </source>
</evidence>
<dbReference type="InterPro" id="IPR037523">
    <property type="entry name" value="VOC_core"/>
</dbReference>